<organism evidence="4 5">
    <name type="scientific">Dysgonomonas macrotermitis</name>
    <dbReference type="NCBI Taxonomy" id="1346286"/>
    <lineage>
        <taxon>Bacteria</taxon>
        <taxon>Pseudomonadati</taxon>
        <taxon>Bacteroidota</taxon>
        <taxon>Bacteroidia</taxon>
        <taxon>Bacteroidales</taxon>
        <taxon>Dysgonomonadaceae</taxon>
        <taxon>Dysgonomonas</taxon>
    </lineage>
</organism>
<feature type="transmembrane region" description="Helical" evidence="2">
    <location>
        <begin position="167"/>
        <end position="187"/>
    </location>
</feature>
<dbReference type="InterPro" id="IPR011990">
    <property type="entry name" value="TPR-like_helical_dom_sf"/>
</dbReference>
<accession>A0A1M5HRL9</accession>
<keyword evidence="2" id="KW-0472">Membrane</keyword>
<evidence type="ECO:0000313" key="4">
    <source>
        <dbReference type="EMBL" id="SHG18565.1"/>
    </source>
</evidence>
<reference evidence="5" key="1">
    <citation type="submission" date="2016-11" db="EMBL/GenBank/DDBJ databases">
        <authorList>
            <person name="Varghese N."/>
            <person name="Submissions S."/>
        </authorList>
    </citation>
    <scope>NUCLEOTIDE SEQUENCE [LARGE SCALE GENOMIC DNA]</scope>
    <source>
        <strain evidence="5">DSM 27370</strain>
    </source>
</reference>
<dbReference type="Pfam" id="PF00515">
    <property type="entry name" value="TPR_1"/>
    <property type="match status" value="1"/>
</dbReference>
<feature type="transmembrane region" description="Helical" evidence="2">
    <location>
        <begin position="138"/>
        <end position="158"/>
    </location>
</feature>
<proteinExistence type="predicted"/>
<dbReference type="Proteomes" id="UP000184480">
    <property type="component" value="Unassembled WGS sequence"/>
</dbReference>
<keyword evidence="2" id="KW-0812">Transmembrane</keyword>
<dbReference type="Gene3D" id="1.25.40.10">
    <property type="entry name" value="Tetratricopeptide repeat domain"/>
    <property type="match status" value="1"/>
</dbReference>
<dbReference type="InterPro" id="IPR003646">
    <property type="entry name" value="SH3-like_bac-type"/>
</dbReference>
<feature type="repeat" description="TPR" evidence="1">
    <location>
        <begin position="63"/>
        <end position="96"/>
    </location>
</feature>
<dbReference type="AlphaFoldDB" id="A0A1M5HRL9"/>
<keyword evidence="2" id="KW-1133">Transmembrane helix</keyword>
<dbReference type="STRING" id="1346286.SAMN05444362_11714"/>
<dbReference type="Gene3D" id="2.30.30.40">
    <property type="entry name" value="SH3 Domains"/>
    <property type="match status" value="1"/>
</dbReference>
<dbReference type="SMART" id="SM00028">
    <property type="entry name" value="TPR"/>
    <property type="match status" value="1"/>
</dbReference>
<dbReference type="PROSITE" id="PS50293">
    <property type="entry name" value="TPR_REGION"/>
    <property type="match status" value="1"/>
</dbReference>
<dbReference type="InterPro" id="IPR019734">
    <property type="entry name" value="TPR_rpt"/>
</dbReference>
<name>A0A1M5HRL9_9BACT</name>
<keyword evidence="5" id="KW-1185">Reference proteome</keyword>
<dbReference type="EMBL" id="FQUC01000017">
    <property type="protein sequence ID" value="SHG18565.1"/>
    <property type="molecule type" value="Genomic_DNA"/>
</dbReference>
<evidence type="ECO:0000313" key="5">
    <source>
        <dbReference type="Proteomes" id="UP000184480"/>
    </source>
</evidence>
<sequence>MKRKAYMKPIITFIFIITAIFGLKAETVSEQAINAYQDGNFRKAIELLEGEIKVQKEQGKVSPELYYNLGNAYFRVNEIPEALLNYERALLYNPGDRDTRHNIEYAQTKIEDKILTADNFFLQIWFDGIQNQTTANNWAKWAILFFVLFIAALFVFFFSPKLNLKKVGFYSAIVCLVVVIFTNIFAYRQKSRIENRNTAIIMAGSAPVASAPNTTSKELFILHAGTKVVINKVDGSWYEIEIANGSIGWIQKDKLEII</sequence>
<protein>
    <submittedName>
        <fullName evidence="4">SH3 domain-containing protein</fullName>
    </submittedName>
</protein>
<gene>
    <name evidence="4" type="ORF">SAMN05444362_11714</name>
</gene>
<feature type="domain" description="SH3b" evidence="3">
    <location>
        <begin position="196"/>
        <end position="258"/>
    </location>
</feature>
<evidence type="ECO:0000256" key="1">
    <source>
        <dbReference type="PROSITE-ProRule" id="PRU00339"/>
    </source>
</evidence>
<evidence type="ECO:0000256" key="2">
    <source>
        <dbReference type="SAM" id="Phobius"/>
    </source>
</evidence>
<dbReference type="Pfam" id="PF08239">
    <property type="entry name" value="SH3_3"/>
    <property type="match status" value="1"/>
</dbReference>
<dbReference type="SUPFAM" id="SSF48452">
    <property type="entry name" value="TPR-like"/>
    <property type="match status" value="1"/>
</dbReference>
<dbReference type="PROSITE" id="PS51781">
    <property type="entry name" value="SH3B"/>
    <property type="match status" value="1"/>
</dbReference>
<dbReference type="SMART" id="SM00287">
    <property type="entry name" value="SH3b"/>
    <property type="match status" value="1"/>
</dbReference>
<dbReference type="OrthoDB" id="9776208at2"/>
<evidence type="ECO:0000259" key="3">
    <source>
        <dbReference type="PROSITE" id="PS51781"/>
    </source>
</evidence>
<keyword evidence="1" id="KW-0802">TPR repeat</keyword>
<dbReference type="PROSITE" id="PS50005">
    <property type="entry name" value="TPR"/>
    <property type="match status" value="1"/>
</dbReference>